<protein>
    <submittedName>
        <fullName evidence="1">Uncharacterized protein</fullName>
    </submittedName>
</protein>
<sequence>MKKWIIAIGALLGTIAAILWQVSKHRGNTKASHNLAVHEAAVHITADVKEWEADVEKRSKEITTAIENGRKEEILRKWKEKFGDR</sequence>
<organism evidence="1">
    <name type="scientific">marine sediment metagenome</name>
    <dbReference type="NCBI Taxonomy" id="412755"/>
    <lineage>
        <taxon>unclassified sequences</taxon>
        <taxon>metagenomes</taxon>
        <taxon>ecological metagenomes</taxon>
    </lineage>
</organism>
<dbReference type="EMBL" id="BARS01039971">
    <property type="protein sequence ID" value="GAG25058.1"/>
    <property type="molecule type" value="Genomic_DNA"/>
</dbReference>
<reference evidence="1" key="1">
    <citation type="journal article" date="2014" name="Front. Microbiol.">
        <title>High frequency of phylogenetically diverse reductive dehalogenase-homologous genes in deep subseafloor sedimentary metagenomes.</title>
        <authorList>
            <person name="Kawai M."/>
            <person name="Futagami T."/>
            <person name="Toyoda A."/>
            <person name="Takaki Y."/>
            <person name="Nishi S."/>
            <person name="Hori S."/>
            <person name="Arai W."/>
            <person name="Tsubouchi T."/>
            <person name="Morono Y."/>
            <person name="Uchiyama I."/>
            <person name="Ito T."/>
            <person name="Fujiyama A."/>
            <person name="Inagaki F."/>
            <person name="Takami H."/>
        </authorList>
    </citation>
    <scope>NUCLEOTIDE SEQUENCE</scope>
    <source>
        <strain evidence="1">Expedition CK06-06</strain>
    </source>
</reference>
<accession>X0WKP0</accession>
<dbReference type="AlphaFoldDB" id="X0WKP0"/>
<gene>
    <name evidence="1" type="ORF">S01H1_60996</name>
</gene>
<comment type="caution">
    <text evidence="1">The sequence shown here is derived from an EMBL/GenBank/DDBJ whole genome shotgun (WGS) entry which is preliminary data.</text>
</comment>
<proteinExistence type="predicted"/>
<name>X0WKP0_9ZZZZ</name>
<evidence type="ECO:0000313" key="1">
    <source>
        <dbReference type="EMBL" id="GAG25058.1"/>
    </source>
</evidence>